<accession>A0ABY3RGB9</accession>
<name>A0ABY3RGB9_9BRAD</name>
<feature type="domain" description="MotA/TolQ/ExbB proton channel" evidence="16">
    <location>
        <begin position="205"/>
        <end position="298"/>
    </location>
</feature>
<keyword evidence="6" id="KW-0997">Cell inner membrane</keyword>
<keyword evidence="4 12" id="KW-0813">Transport</keyword>
<comment type="function">
    <text evidence="11">Involved in the TonB-dependent energy-dependent transport of various receptor-bound substrates. Protects ExbD from proteolytic degradation and functionally stabilizes TonB.</text>
</comment>
<dbReference type="Pfam" id="PF01618">
    <property type="entry name" value="MotA_ExbB"/>
    <property type="match status" value="1"/>
</dbReference>
<dbReference type="EMBL" id="CP088156">
    <property type="protein sequence ID" value="UFZ05714.1"/>
    <property type="molecule type" value="Genomic_DNA"/>
</dbReference>
<sequence length="328" mass="32827">MMAWLLGFGIPLLTVAPFAACAQQAGSATTLTAPARAADAPAPVVPPAAIQPAAPNALALSKPSGLEPTEPGAASGAAEAAPKAAAAGAETPPAAPPSSNPVASAPTLPHDLTFVGMFLEAAPVVKGVIIGLLLASVVTWTVWLAKALELSISNRSLRRALAMLSAATSLSDVTRTGDRTVDALLSEANLELTQSAGLPDVNVSGRIAARLERVQAAAARRALIGTNILATIGSSAPFVGLFGTVWGIMASFIGISQAQTTNLIVVAPGIAEALLATAFGLIAAIPAGVIYNAFARIIAGHRGLFGDAATLVLCMAGRDLDRRATAAG</sequence>
<dbReference type="RefSeq" id="WP_231324112.1">
    <property type="nucleotide sequence ID" value="NZ_CP088156.1"/>
</dbReference>
<dbReference type="NCBIfam" id="TIGR02797">
    <property type="entry name" value="exbB"/>
    <property type="match status" value="1"/>
</dbReference>
<protein>
    <recommendedName>
        <fullName evidence="3">Biopolymer transport protein ExbB</fullName>
    </recommendedName>
</protein>
<dbReference type="PANTHER" id="PTHR30625:SF16">
    <property type="entry name" value="BIOPOLYMER TRANSPORT PROTEIN EXBB"/>
    <property type="match status" value="1"/>
</dbReference>
<feature type="signal peptide" evidence="15">
    <location>
        <begin position="1"/>
        <end position="22"/>
    </location>
</feature>
<evidence type="ECO:0000256" key="13">
    <source>
        <dbReference type="SAM" id="MobiDB-lite"/>
    </source>
</evidence>
<evidence type="ECO:0000259" key="16">
    <source>
        <dbReference type="Pfam" id="PF01618"/>
    </source>
</evidence>
<feature type="transmembrane region" description="Helical" evidence="14">
    <location>
        <begin position="273"/>
        <end position="294"/>
    </location>
</feature>
<comment type="subcellular location">
    <subcellularLocation>
        <location evidence="1">Cell inner membrane</location>
        <topology evidence="1">Multi-pass membrane protein</topology>
    </subcellularLocation>
    <subcellularLocation>
        <location evidence="12">Membrane</location>
        <topology evidence="12">Multi-pass membrane protein</topology>
    </subcellularLocation>
</comment>
<evidence type="ECO:0000256" key="14">
    <source>
        <dbReference type="SAM" id="Phobius"/>
    </source>
</evidence>
<feature type="chain" id="PRO_5047429193" description="Biopolymer transport protein ExbB" evidence="15">
    <location>
        <begin position="23"/>
        <end position="328"/>
    </location>
</feature>
<evidence type="ECO:0000256" key="10">
    <source>
        <dbReference type="ARBA" id="ARBA00023136"/>
    </source>
</evidence>
<evidence type="ECO:0000256" key="9">
    <source>
        <dbReference type="ARBA" id="ARBA00022989"/>
    </source>
</evidence>
<evidence type="ECO:0000256" key="3">
    <source>
        <dbReference type="ARBA" id="ARBA00022093"/>
    </source>
</evidence>
<evidence type="ECO:0000313" key="18">
    <source>
        <dbReference type="Proteomes" id="UP001431010"/>
    </source>
</evidence>
<proteinExistence type="inferred from homology"/>
<reference evidence="17" key="1">
    <citation type="journal article" date="2024" name="Antonie Van Leeuwenhoek">
        <title>Bradyrhizobium ontarionense sp. nov., a novel bacterial symbiont isolated from Aeschynomene indica (Indian jointvetch), harbours photosynthesis, nitrogen fixation and nitrous oxide (N2O) reductase genes.</title>
        <authorList>
            <person name="Bromfield E.S.P."/>
            <person name="Cloutier S."/>
        </authorList>
    </citation>
    <scope>NUCLEOTIDE SEQUENCE</scope>
    <source>
        <strain evidence="17">A19</strain>
    </source>
</reference>
<evidence type="ECO:0000256" key="11">
    <source>
        <dbReference type="ARBA" id="ARBA00024816"/>
    </source>
</evidence>
<gene>
    <name evidence="17" type="primary">exbB</name>
    <name evidence="17" type="ORF">LQG66_05210</name>
</gene>
<feature type="transmembrane region" description="Helical" evidence="14">
    <location>
        <begin position="228"/>
        <end position="253"/>
    </location>
</feature>
<evidence type="ECO:0000256" key="12">
    <source>
        <dbReference type="RuleBase" id="RU004057"/>
    </source>
</evidence>
<evidence type="ECO:0000256" key="5">
    <source>
        <dbReference type="ARBA" id="ARBA00022475"/>
    </source>
</evidence>
<keyword evidence="10 14" id="KW-0472">Membrane</keyword>
<organism evidence="17 18">
    <name type="scientific">Bradyrhizobium ontarionense</name>
    <dbReference type="NCBI Taxonomy" id="2898149"/>
    <lineage>
        <taxon>Bacteria</taxon>
        <taxon>Pseudomonadati</taxon>
        <taxon>Pseudomonadota</taxon>
        <taxon>Alphaproteobacteria</taxon>
        <taxon>Hyphomicrobiales</taxon>
        <taxon>Nitrobacteraceae</taxon>
        <taxon>Bradyrhizobium</taxon>
    </lineage>
</organism>
<evidence type="ECO:0000256" key="2">
    <source>
        <dbReference type="ARBA" id="ARBA00011471"/>
    </source>
</evidence>
<keyword evidence="15" id="KW-0732">Signal</keyword>
<comment type="subunit">
    <text evidence="2">The accessory proteins ExbB and ExbD seem to form a complex with TonB.</text>
</comment>
<keyword evidence="9 14" id="KW-1133">Transmembrane helix</keyword>
<comment type="similarity">
    <text evidence="12">Belongs to the exbB/tolQ family.</text>
</comment>
<dbReference type="InterPro" id="IPR014164">
    <property type="entry name" value="TonB_ExbB_1"/>
</dbReference>
<dbReference type="Proteomes" id="UP001431010">
    <property type="component" value="Chromosome"/>
</dbReference>
<keyword evidence="8 12" id="KW-0653">Protein transport</keyword>
<evidence type="ECO:0000256" key="8">
    <source>
        <dbReference type="ARBA" id="ARBA00022927"/>
    </source>
</evidence>
<evidence type="ECO:0000256" key="1">
    <source>
        <dbReference type="ARBA" id="ARBA00004429"/>
    </source>
</evidence>
<evidence type="ECO:0000256" key="6">
    <source>
        <dbReference type="ARBA" id="ARBA00022519"/>
    </source>
</evidence>
<feature type="compositionally biased region" description="Low complexity" evidence="13">
    <location>
        <begin position="67"/>
        <end position="92"/>
    </location>
</feature>
<feature type="region of interest" description="Disordered" evidence="13">
    <location>
        <begin position="60"/>
        <end position="103"/>
    </location>
</feature>
<dbReference type="PANTHER" id="PTHR30625">
    <property type="entry name" value="PROTEIN TOLQ"/>
    <property type="match status" value="1"/>
</dbReference>
<evidence type="ECO:0000256" key="7">
    <source>
        <dbReference type="ARBA" id="ARBA00022692"/>
    </source>
</evidence>
<dbReference type="InterPro" id="IPR050790">
    <property type="entry name" value="ExbB/TolQ_transport"/>
</dbReference>
<evidence type="ECO:0000313" key="17">
    <source>
        <dbReference type="EMBL" id="UFZ05714.1"/>
    </source>
</evidence>
<evidence type="ECO:0000256" key="15">
    <source>
        <dbReference type="SAM" id="SignalP"/>
    </source>
</evidence>
<keyword evidence="7 14" id="KW-0812">Transmembrane</keyword>
<keyword evidence="5" id="KW-1003">Cell membrane</keyword>
<keyword evidence="18" id="KW-1185">Reference proteome</keyword>
<feature type="transmembrane region" description="Helical" evidence="14">
    <location>
        <begin position="124"/>
        <end position="145"/>
    </location>
</feature>
<evidence type="ECO:0000256" key="4">
    <source>
        <dbReference type="ARBA" id="ARBA00022448"/>
    </source>
</evidence>
<dbReference type="InterPro" id="IPR002898">
    <property type="entry name" value="MotA_ExbB_proton_chnl"/>
</dbReference>